<sequence>MAAHGQEQIMIIESHAHLTNAPQQLDAFRGRQVSNTARAGHGNLNISDEELYAAMEKHVARMDRLGIDLMIFSPRASGMSHEFGNERISFQWAQANNNLIARAVGMFPGRLFGAAQLPQSPGVSPANCIEELDRCILDLGFVGCLINPDVSGGGQPFTPGIGDPWWYPLYQRMIELDVPGLFHASSTINPALHLNGSHYTNVDSAVVFELCWTKVLDELPGLKVVVPHGGGALPFHYNRIRSLLLGAKKKPLEERLTQMYLDTAVYDRDSLEMLVRKVGPGNLLYAAEPFGTAKNVDPQTGVPFDETIDFVSAIDWLSADEKERIFSGNALRLYSRMGLVANPGTARLDAAVG</sequence>
<dbReference type="AlphaFoldDB" id="A0A4R5Y5A7"/>
<evidence type="ECO:0000259" key="2">
    <source>
        <dbReference type="Pfam" id="PF04909"/>
    </source>
</evidence>
<dbReference type="PANTHER" id="PTHR21240">
    <property type="entry name" value="2-AMINO-3-CARBOXYLMUCONATE-6-SEMIALDEHYDE DECARBOXYLASE"/>
    <property type="match status" value="1"/>
</dbReference>
<dbReference type="Pfam" id="PF04909">
    <property type="entry name" value="Amidohydro_2"/>
    <property type="match status" value="1"/>
</dbReference>
<dbReference type="EMBL" id="SMZQ01000002">
    <property type="protein sequence ID" value="TDL39683.1"/>
    <property type="molecule type" value="Genomic_DNA"/>
</dbReference>
<evidence type="ECO:0000313" key="3">
    <source>
        <dbReference type="EMBL" id="TDL39683.1"/>
    </source>
</evidence>
<dbReference type="InterPro" id="IPR032465">
    <property type="entry name" value="ACMSD"/>
</dbReference>
<keyword evidence="1" id="KW-0456">Lyase</keyword>
<dbReference type="GO" id="GO:0005737">
    <property type="term" value="C:cytoplasm"/>
    <property type="evidence" value="ECO:0007669"/>
    <property type="project" value="TreeGrafter"/>
</dbReference>
<proteinExistence type="predicted"/>
<evidence type="ECO:0000313" key="4">
    <source>
        <dbReference type="Proteomes" id="UP000294621"/>
    </source>
</evidence>
<dbReference type="Gene3D" id="3.20.20.140">
    <property type="entry name" value="Metal-dependent hydrolases"/>
    <property type="match status" value="1"/>
</dbReference>
<dbReference type="PANTHER" id="PTHR21240:SF28">
    <property type="entry name" value="ISO-OROTATE DECARBOXYLASE (EUROFUNG)"/>
    <property type="match status" value="1"/>
</dbReference>
<dbReference type="Proteomes" id="UP000294621">
    <property type="component" value="Unassembled WGS sequence"/>
</dbReference>
<dbReference type="InterPro" id="IPR032466">
    <property type="entry name" value="Metal_Hydrolase"/>
</dbReference>
<name>A0A4R5Y5A7_9MICC</name>
<dbReference type="GO" id="GO:0016831">
    <property type="term" value="F:carboxy-lyase activity"/>
    <property type="evidence" value="ECO:0007669"/>
    <property type="project" value="InterPro"/>
</dbReference>
<feature type="domain" description="Amidohydrolase-related" evidence="2">
    <location>
        <begin position="12"/>
        <end position="335"/>
    </location>
</feature>
<reference evidence="3 4" key="1">
    <citation type="submission" date="2019-03" db="EMBL/GenBank/DDBJ databases">
        <title>Genome Sequencing and Assembly of Various Microbes Isolated from Partially Reclaimed Soil and Acid Mine Drainage (AMD) Site.</title>
        <authorList>
            <person name="Steinbock B."/>
            <person name="Bechtold R."/>
            <person name="Sevigny J.L."/>
            <person name="Thomas D."/>
            <person name="Cuthill L.R."/>
            <person name="Aveiro Johannsen E.J."/>
            <person name="Thomas K."/>
            <person name="Ghosh A."/>
        </authorList>
    </citation>
    <scope>NUCLEOTIDE SEQUENCE [LARGE SCALE GENOMIC DNA]</scope>
    <source>
        <strain evidence="3 4">S-A1</strain>
    </source>
</reference>
<accession>A0A4R5Y5A7</accession>
<gene>
    <name evidence="3" type="ORF">E2R57_04180</name>
</gene>
<comment type="caution">
    <text evidence="3">The sequence shown here is derived from an EMBL/GenBank/DDBJ whole genome shotgun (WGS) entry which is preliminary data.</text>
</comment>
<dbReference type="OrthoDB" id="8673173at2"/>
<keyword evidence="3" id="KW-0378">Hydrolase</keyword>
<dbReference type="GO" id="GO:0016787">
    <property type="term" value="F:hydrolase activity"/>
    <property type="evidence" value="ECO:0007669"/>
    <property type="project" value="UniProtKB-KW"/>
</dbReference>
<dbReference type="InterPro" id="IPR006680">
    <property type="entry name" value="Amidohydro-rel"/>
</dbReference>
<organism evidence="3 4">
    <name type="scientific">Arthrobacter nitrophenolicus</name>
    <dbReference type="NCBI Taxonomy" id="683150"/>
    <lineage>
        <taxon>Bacteria</taxon>
        <taxon>Bacillati</taxon>
        <taxon>Actinomycetota</taxon>
        <taxon>Actinomycetes</taxon>
        <taxon>Micrococcales</taxon>
        <taxon>Micrococcaceae</taxon>
        <taxon>Arthrobacter</taxon>
    </lineage>
</organism>
<evidence type="ECO:0000256" key="1">
    <source>
        <dbReference type="ARBA" id="ARBA00023239"/>
    </source>
</evidence>
<dbReference type="SUPFAM" id="SSF51556">
    <property type="entry name" value="Metallo-dependent hydrolases"/>
    <property type="match status" value="1"/>
</dbReference>
<dbReference type="GO" id="GO:0019748">
    <property type="term" value="P:secondary metabolic process"/>
    <property type="evidence" value="ECO:0007669"/>
    <property type="project" value="TreeGrafter"/>
</dbReference>
<protein>
    <submittedName>
        <fullName evidence="3">Amidohydrolase</fullName>
    </submittedName>
</protein>